<gene>
    <name evidence="1" type="ORF">SAMEA2259716_05839</name>
</gene>
<reference evidence="1 2" key="1">
    <citation type="submission" date="2016-11" db="EMBL/GenBank/DDBJ databases">
        <authorList>
            <consortium name="Pathogen Informatics"/>
        </authorList>
    </citation>
    <scope>NUCLEOTIDE SEQUENCE [LARGE SCALE GENOMIC DNA]</scope>
    <source>
        <strain evidence="1 2">911</strain>
    </source>
</reference>
<accession>A0A1T8VLG4</accession>
<evidence type="ECO:0000313" key="1">
    <source>
        <dbReference type="EMBL" id="SKN05894.1"/>
    </source>
</evidence>
<name>A0A1T8VLG4_9MYCO</name>
<proteinExistence type="predicted"/>
<evidence type="ECO:0000313" key="2">
    <source>
        <dbReference type="Proteomes" id="UP000190074"/>
    </source>
</evidence>
<dbReference type="AlphaFoldDB" id="A0A1T8VLG4"/>
<sequence length="66" mass="7565">MYVLTSTARGALGVAWNRSGHIFIHSGNLEEYPAKEIAIRKRRRGEALYIRKRQQIDIVQIADPTQ</sequence>
<dbReference type="EMBL" id="FVGW01000033">
    <property type="protein sequence ID" value="SKN05894.1"/>
    <property type="molecule type" value="Genomic_DNA"/>
</dbReference>
<dbReference type="Proteomes" id="UP000190074">
    <property type="component" value="Unassembled WGS sequence"/>
</dbReference>
<protein>
    <submittedName>
        <fullName evidence="1">Uncharacterized protein</fullName>
    </submittedName>
</protein>
<organism evidence="1 2">
    <name type="scientific">Mycobacteroides abscessus subsp. massiliense</name>
    <dbReference type="NCBI Taxonomy" id="1962118"/>
    <lineage>
        <taxon>Bacteria</taxon>
        <taxon>Bacillati</taxon>
        <taxon>Actinomycetota</taxon>
        <taxon>Actinomycetes</taxon>
        <taxon>Mycobacteriales</taxon>
        <taxon>Mycobacteriaceae</taxon>
        <taxon>Mycobacteroides</taxon>
        <taxon>Mycobacteroides abscessus</taxon>
    </lineage>
</organism>